<gene>
    <name evidence="1" type="ORF">IFO66_18485</name>
</gene>
<protein>
    <submittedName>
        <fullName evidence="1">Uncharacterized protein</fullName>
    </submittedName>
</protein>
<dbReference type="RefSeq" id="WP_192026582.1">
    <property type="nucleotide sequence ID" value="NZ_JACYTN010000020.1"/>
</dbReference>
<accession>A0ABR9B477</accession>
<name>A0ABR9B477_9BACL</name>
<evidence type="ECO:0000313" key="2">
    <source>
        <dbReference type="Proteomes" id="UP000634529"/>
    </source>
</evidence>
<organism evidence="1 2">
    <name type="scientific">Paenibacillus arenosi</name>
    <dbReference type="NCBI Taxonomy" id="2774142"/>
    <lineage>
        <taxon>Bacteria</taxon>
        <taxon>Bacillati</taxon>
        <taxon>Bacillota</taxon>
        <taxon>Bacilli</taxon>
        <taxon>Bacillales</taxon>
        <taxon>Paenibacillaceae</taxon>
        <taxon>Paenibacillus</taxon>
    </lineage>
</organism>
<sequence>MKPHNKNRNKAFARHQRKRIIRRKKLIAARLEWQVKYEGRFAKGKVHCSCSMCSEKTKQHGYPKSQLVKMMNCHEQLLTWGF</sequence>
<dbReference type="Proteomes" id="UP000634529">
    <property type="component" value="Unassembled WGS sequence"/>
</dbReference>
<keyword evidence="2" id="KW-1185">Reference proteome</keyword>
<dbReference type="EMBL" id="JACYTN010000020">
    <property type="protein sequence ID" value="MBD8500285.1"/>
    <property type="molecule type" value="Genomic_DNA"/>
</dbReference>
<evidence type="ECO:0000313" key="1">
    <source>
        <dbReference type="EMBL" id="MBD8500285.1"/>
    </source>
</evidence>
<comment type="caution">
    <text evidence="1">The sequence shown here is derived from an EMBL/GenBank/DDBJ whole genome shotgun (WGS) entry which is preliminary data.</text>
</comment>
<reference evidence="1 2" key="1">
    <citation type="submission" date="2020-09" db="EMBL/GenBank/DDBJ databases">
        <title>Paenibacillus sp. CAU 1523 isolated from sand of Haeundae Beach.</title>
        <authorList>
            <person name="Kim W."/>
        </authorList>
    </citation>
    <scope>NUCLEOTIDE SEQUENCE [LARGE SCALE GENOMIC DNA]</scope>
    <source>
        <strain evidence="1 2">CAU 1523</strain>
    </source>
</reference>
<proteinExistence type="predicted"/>